<evidence type="ECO:0000256" key="5">
    <source>
        <dbReference type="ARBA" id="ARBA00023002"/>
    </source>
</evidence>
<comment type="similarity">
    <text evidence="2 8">Belongs to the cytochrome P450 family.</text>
</comment>
<feature type="transmembrane region" description="Helical" evidence="9">
    <location>
        <begin position="6"/>
        <end position="25"/>
    </location>
</feature>
<proteinExistence type="inferred from homology"/>
<keyword evidence="9" id="KW-0472">Membrane</keyword>
<evidence type="ECO:0008006" key="12">
    <source>
        <dbReference type="Google" id="ProtNLM"/>
    </source>
</evidence>
<keyword evidence="5 8" id="KW-0560">Oxidoreductase</keyword>
<dbReference type="Gene3D" id="1.10.630.10">
    <property type="entry name" value="Cytochrome P450"/>
    <property type="match status" value="1"/>
</dbReference>
<dbReference type="PROSITE" id="PS00086">
    <property type="entry name" value="CYTOCHROME_P450"/>
    <property type="match status" value="1"/>
</dbReference>
<keyword evidence="9" id="KW-0812">Transmembrane</keyword>
<protein>
    <recommendedName>
        <fullName evidence="12">Cytochrome P450</fullName>
    </recommendedName>
</protein>
<dbReference type="InterPro" id="IPR001128">
    <property type="entry name" value="Cyt_P450"/>
</dbReference>
<evidence type="ECO:0000256" key="3">
    <source>
        <dbReference type="ARBA" id="ARBA00022617"/>
    </source>
</evidence>
<accession>A0ABQ8HI35</accession>
<dbReference type="CDD" id="cd11064">
    <property type="entry name" value="CYP86A"/>
    <property type="match status" value="1"/>
</dbReference>
<evidence type="ECO:0000313" key="10">
    <source>
        <dbReference type="EMBL" id="KAH7560707.1"/>
    </source>
</evidence>
<dbReference type="Proteomes" id="UP000827721">
    <property type="component" value="Unassembled WGS sequence"/>
</dbReference>
<evidence type="ECO:0000256" key="4">
    <source>
        <dbReference type="ARBA" id="ARBA00022723"/>
    </source>
</evidence>
<dbReference type="PRINTS" id="PR00385">
    <property type="entry name" value="P450"/>
</dbReference>
<evidence type="ECO:0000313" key="11">
    <source>
        <dbReference type="Proteomes" id="UP000827721"/>
    </source>
</evidence>
<evidence type="ECO:0000256" key="9">
    <source>
        <dbReference type="SAM" id="Phobius"/>
    </source>
</evidence>
<comment type="caution">
    <text evidence="10">The sequence shown here is derived from an EMBL/GenBank/DDBJ whole genome shotgun (WGS) entry which is preliminary data.</text>
</comment>
<organism evidence="10 11">
    <name type="scientific">Xanthoceras sorbifolium</name>
    <dbReference type="NCBI Taxonomy" id="99658"/>
    <lineage>
        <taxon>Eukaryota</taxon>
        <taxon>Viridiplantae</taxon>
        <taxon>Streptophyta</taxon>
        <taxon>Embryophyta</taxon>
        <taxon>Tracheophyta</taxon>
        <taxon>Spermatophyta</taxon>
        <taxon>Magnoliopsida</taxon>
        <taxon>eudicotyledons</taxon>
        <taxon>Gunneridae</taxon>
        <taxon>Pentapetalae</taxon>
        <taxon>rosids</taxon>
        <taxon>malvids</taxon>
        <taxon>Sapindales</taxon>
        <taxon>Sapindaceae</taxon>
        <taxon>Xanthoceroideae</taxon>
        <taxon>Xanthoceras</taxon>
    </lineage>
</organism>
<dbReference type="EMBL" id="JAFEMO010000010">
    <property type="protein sequence ID" value="KAH7560707.1"/>
    <property type="molecule type" value="Genomic_DNA"/>
</dbReference>
<name>A0ABQ8HI35_9ROSI</name>
<dbReference type="SUPFAM" id="SSF48264">
    <property type="entry name" value="Cytochrome P450"/>
    <property type="match status" value="1"/>
</dbReference>
<dbReference type="PRINTS" id="PR00463">
    <property type="entry name" value="EP450I"/>
</dbReference>
<evidence type="ECO:0000256" key="8">
    <source>
        <dbReference type="RuleBase" id="RU000461"/>
    </source>
</evidence>
<reference evidence="10 11" key="1">
    <citation type="submission" date="2021-02" db="EMBL/GenBank/DDBJ databases">
        <title>Plant Genome Project.</title>
        <authorList>
            <person name="Zhang R.-G."/>
        </authorList>
    </citation>
    <scope>NUCLEOTIDE SEQUENCE [LARGE SCALE GENOMIC DNA]</scope>
    <source>
        <tissue evidence="10">Leaves</tissue>
    </source>
</reference>
<dbReference type="InterPro" id="IPR002401">
    <property type="entry name" value="Cyt_P450_E_grp-I"/>
</dbReference>
<evidence type="ECO:0000256" key="1">
    <source>
        <dbReference type="ARBA" id="ARBA00001971"/>
    </source>
</evidence>
<sequence length="515" mass="58710">MLDLSSASLIFLTLSLCSISVYLLIFSGSNPSNKNPCPQSYPIIGNLLGFLRNHHRFHDWVAEMLSQTPSSTLQVNSFLNLSHGICTANPTNIEHLLLSNFHNYIKGSRYHNILNELLGQGIFNVDGHAWILQRKIASHEFNTKSLKHFISDVVKSEISNRLIPFLSKACDDDMVIDLQEVLQNFTFNNICNVAFGVDPSCIQNSSFVKAFDDAVEICSSRFMSPIPAVWKMKRVMNIGSEKRFKEAIKVINGYAMEIIISKEKAHENKEMGRNQDLLSRFMSTSSNMEFQDQEQRRKFLRDIVISFILAGKDSTSTALTWFFWLLAGNPRCAHLIRAELSSLPELELRPRIFSYDELKKFHYLHAAVSESLRLFPPVPINSRLTVDNDFLPDGTYVGKRWFADYSAYAVGRMEKVWGKDCREFKPERWLDADGAFQPSDQYRFPVFHCGPRMCLGKEMAYVQMKSIAAAVMHEFDITAIDGGASAERMMNPPYSLSLLLKMRGGLPVQIKRRQQ</sequence>
<dbReference type="InterPro" id="IPR017972">
    <property type="entry name" value="Cyt_P450_CS"/>
</dbReference>
<dbReference type="InterPro" id="IPR036396">
    <property type="entry name" value="Cyt_P450_sf"/>
</dbReference>
<evidence type="ECO:0000256" key="2">
    <source>
        <dbReference type="ARBA" id="ARBA00010617"/>
    </source>
</evidence>
<evidence type="ECO:0000256" key="6">
    <source>
        <dbReference type="ARBA" id="ARBA00023004"/>
    </source>
</evidence>
<keyword evidence="9" id="KW-1133">Transmembrane helix</keyword>
<keyword evidence="3 8" id="KW-0349">Heme</keyword>
<evidence type="ECO:0000256" key="7">
    <source>
        <dbReference type="ARBA" id="ARBA00023033"/>
    </source>
</evidence>
<gene>
    <name evidence="10" type="ORF">JRO89_XS10G0078700</name>
</gene>
<dbReference type="Pfam" id="PF00067">
    <property type="entry name" value="p450"/>
    <property type="match status" value="1"/>
</dbReference>
<comment type="cofactor">
    <cofactor evidence="1">
        <name>heme</name>
        <dbReference type="ChEBI" id="CHEBI:30413"/>
    </cofactor>
</comment>
<dbReference type="PANTHER" id="PTHR24296">
    <property type="entry name" value="CYTOCHROME P450"/>
    <property type="match status" value="1"/>
</dbReference>
<keyword evidence="7 8" id="KW-0503">Monooxygenase</keyword>
<keyword evidence="6 8" id="KW-0408">Iron</keyword>
<keyword evidence="11" id="KW-1185">Reference proteome</keyword>
<keyword evidence="4 8" id="KW-0479">Metal-binding</keyword>